<organism evidence="1 2">
    <name type="scientific">Stylonychia lemnae</name>
    <name type="common">Ciliate</name>
    <dbReference type="NCBI Taxonomy" id="5949"/>
    <lineage>
        <taxon>Eukaryota</taxon>
        <taxon>Sar</taxon>
        <taxon>Alveolata</taxon>
        <taxon>Ciliophora</taxon>
        <taxon>Intramacronucleata</taxon>
        <taxon>Spirotrichea</taxon>
        <taxon>Stichotrichia</taxon>
        <taxon>Sporadotrichida</taxon>
        <taxon>Oxytrichidae</taxon>
        <taxon>Stylonychinae</taxon>
        <taxon>Stylonychia</taxon>
    </lineage>
</organism>
<proteinExistence type="predicted"/>
<protein>
    <submittedName>
        <fullName evidence="1">Uncharacterized protein</fullName>
    </submittedName>
</protein>
<evidence type="ECO:0000313" key="2">
    <source>
        <dbReference type="Proteomes" id="UP000039865"/>
    </source>
</evidence>
<accession>A0A078AUU4</accession>
<evidence type="ECO:0000313" key="1">
    <source>
        <dbReference type="EMBL" id="CDW85969.1"/>
    </source>
</evidence>
<sequence>MKEGIKPFEMIGLNSIRQFELTQPPIQGAQPHNFIIIYQNNSTITAPFYSMFDNTYFQDIFFQQSEINQKESPLIDLQEQYSDFSTEKNSCESPILPQFDSFDLNQLCESSNSCLLREECFSSQDCTDQFLWVPTNHGHIISPIENDTDNFSTINHQQKDNLINTHEPQQSPPSQNEIDILKMLDEALEGDDQTQISQQENSYQDFIGQKQKISGQQRVKKDECWKAILRPFRHFYQKDFIKQSNGNNKQKWSEQKLVAKIKDYLESLIPRLANSNKAQAKRVKEILHQEESIFKMFLIQFTSRNKRDKVPLNLQKYYNNQTLENYWRVFNNNNDSKLKSFFKDELIQILWIYWQSNNQFQQQLKSIPLKGQQLLQKDFQMIGLQWPSLVKLE</sequence>
<dbReference type="EMBL" id="CCKQ01014218">
    <property type="protein sequence ID" value="CDW85969.1"/>
    <property type="molecule type" value="Genomic_DNA"/>
</dbReference>
<name>A0A078AUU4_STYLE</name>
<dbReference type="InParanoid" id="A0A078AUU4"/>
<keyword evidence="2" id="KW-1185">Reference proteome</keyword>
<gene>
    <name evidence="1" type="primary">Contig1842.g1995</name>
    <name evidence="1" type="ORF">STYLEM_15060</name>
</gene>
<dbReference type="AlphaFoldDB" id="A0A078AUU4"/>
<reference evidence="1 2" key="1">
    <citation type="submission" date="2014-06" db="EMBL/GenBank/DDBJ databases">
        <authorList>
            <person name="Swart Estienne"/>
        </authorList>
    </citation>
    <scope>NUCLEOTIDE SEQUENCE [LARGE SCALE GENOMIC DNA]</scope>
    <source>
        <strain evidence="1 2">130c</strain>
    </source>
</reference>
<dbReference type="Proteomes" id="UP000039865">
    <property type="component" value="Unassembled WGS sequence"/>
</dbReference>